<feature type="transmembrane region" description="Helical" evidence="1">
    <location>
        <begin position="40"/>
        <end position="61"/>
    </location>
</feature>
<keyword evidence="1" id="KW-0812">Transmembrane</keyword>
<dbReference type="Proteomes" id="UP001497516">
    <property type="component" value="Chromosome 5"/>
</dbReference>
<evidence type="ECO:0000256" key="1">
    <source>
        <dbReference type="SAM" id="Phobius"/>
    </source>
</evidence>
<dbReference type="AlphaFoldDB" id="A0AAV2EKV5"/>
<reference evidence="2 3" key="1">
    <citation type="submission" date="2024-04" db="EMBL/GenBank/DDBJ databases">
        <authorList>
            <person name="Fracassetti M."/>
        </authorList>
    </citation>
    <scope>NUCLEOTIDE SEQUENCE [LARGE SCALE GENOMIC DNA]</scope>
</reference>
<dbReference type="PANTHER" id="PTHR36318">
    <property type="entry name" value="OS06G0581300 PROTEIN"/>
    <property type="match status" value="1"/>
</dbReference>
<keyword evidence="1" id="KW-1133">Transmembrane helix</keyword>
<feature type="transmembrane region" description="Helical" evidence="1">
    <location>
        <begin position="196"/>
        <end position="217"/>
    </location>
</feature>
<feature type="transmembrane region" description="Helical" evidence="1">
    <location>
        <begin position="73"/>
        <end position="92"/>
    </location>
</feature>
<organism evidence="2 3">
    <name type="scientific">Linum trigynum</name>
    <dbReference type="NCBI Taxonomy" id="586398"/>
    <lineage>
        <taxon>Eukaryota</taxon>
        <taxon>Viridiplantae</taxon>
        <taxon>Streptophyta</taxon>
        <taxon>Embryophyta</taxon>
        <taxon>Tracheophyta</taxon>
        <taxon>Spermatophyta</taxon>
        <taxon>Magnoliopsida</taxon>
        <taxon>eudicotyledons</taxon>
        <taxon>Gunneridae</taxon>
        <taxon>Pentapetalae</taxon>
        <taxon>rosids</taxon>
        <taxon>fabids</taxon>
        <taxon>Malpighiales</taxon>
        <taxon>Linaceae</taxon>
        <taxon>Linum</taxon>
    </lineage>
</organism>
<dbReference type="InterPro" id="IPR009943">
    <property type="entry name" value="DUF1475"/>
</dbReference>
<evidence type="ECO:0000313" key="2">
    <source>
        <dbReference type="EMBL" id="CAL1386198.1"/>
    </source>
</evidence>
<gene>
    <name evidence="2" type="ORF">LTRI10_LOCUS27280</name>
</gene>
<accession>A0AAV2EKV5</accession>
<dbReference type="PANTHER" id="PTHR36318:SF3">
    <property type="entry name" value="OS06G0581300 PROTEIN"/>
    <property type="match status" value="1"/>
</dbReference>
<feature type="transmembrane region" description="Helical" evidence="1">
    <location>
        <begin position="137"/>
        <end position="157"/>
    </location>
</feature>
<dbReference type="EMBL" id="OZ034818">
    <property type="protein sequence ID" value="CAL1386198.1"/>
    <property type="molecule type" value="Genomic_DNA"/>
</dbReference>
<protein>
    <submittedName>
        <fullName evidence="2">Uncharacterized protein</fullName>
    </submittedName>
</protein>
<feature type="transmembrane region" description="Helical" evidence="1">
    <location>
        <begin position="164"/>
        <end position="190"/>
    </location>
</feature>
<keyword evidence="1" id="KW-0472">Membrane</keyword>
<proteinExistence type="predicted"/>
<name>A0AAV2EKV5_9ROSI</name>
<dbReference type="Pfam" id="PF07343">
    <property type="entry name" value="DUF1475"/>
    <property type="match status" value="2"/>
</dbReference>
<evidence type="ECO:0000313" key="3">
    <source>
        <dbReference type="Proteomes" id="UP001497516"/>
    </source>
</evidence>
<keyword evidence="3" id="KW-1185">Reference proteome</keyword>
<sequence>MAALLATGLRALFLAMSCTFAAIAIYTYYNHPAYRKETYTTWLCAAITEFYIHMSPLALWVAYKESNFVRAAIWILAMIPSGSAGICGYIFIQFLKLSPQESAQDPIHHVLLRHEHKNCKSSSSSSSSSSMVASRTAFISLGCLMIAALVSAVYIAGSPFRMEVLLAPWVITTLIDSAFVTVTLSVWVFYKETSWLSASLWVILLICLGSLAVCAYMTKQLFLLSSHDPVYQVLLRDDNCATDAKVPLLSSSVDQFDRSSGQGN</sequence>